<feature type="compositionally biased region" description="Basic and acidic residues" evidence="1">
    <location>
        <begin position="99"/>
        <end position="114"/>
    </location>
</feature>
<evidence type="ECO:0000313" key="2">
    <source>
        <dbReference type="EMBL" id="SNS14641.1"/>
    </source>
</evidence>
<evidence type="ECO:0000256" key="1">
    <source>
        <dbReference type="SAM" id="MobiDB-lite"/>
    </source>
</evidence>
<reference evidence="2 3" key="1">
    <citation type="submission" date="2017-06" db="EMBL/GenBank/DDBJ databases">
        <authorList>
            <person name="Kim H.J."/>
            <person name="Triplett B.A."/>
        </authorList>
    </citation>
    <scope>NUCLEOTIDE SEQUENCE [LARGE SCALE GENOMIC DNA]</scope>
    <source>
        <strain evidence="2 3">U15</strain>
    </source>
</reference>
<organism evidence="2 3">
    <name type="scientific">Noviherbaspirillum humi</name>
    <dbReference type="NCBI Taxonomy" id="1688639"/>
    <lineage>
        <taxon>Bacteria</taxon>
        <taxon>Pseudomonadati</taxon>
        <taxon>Pseudomonadota</taxon>
        <taxon>Betaproteobacteria</taxon>
        <taxon>Burkholderiales</taxon>
        <taxon>Oxalobacteraceae</taxon>
        <taxon>Noviherbaspirillum</taxon>
    </lineage>
</organism>
<accession>A0A239C4S0</accession>
<sequence length="142" mass="15366">MTMITEDPEFLRAVLRDLMRDVVGMRAPRADDADTDHPGSAGTPGLPCLIALLSSLAEPAPEQAASGQRPQGDDIDDRSAEEAIGGDVDLVVGIGALAEEKGQHRDDQSVEKHQAARYGLPRRGQHFAGFKAEHQKNIHDHR</sequence>
<name>A0A239C4S0_9BURK</name>
<dbReference type="AlphaFoldDB" id="A0A239C4S0"/>
<feature type="region of interest" description="Disordered" evidence="1">
    <location>
        <begin position="99"/>
        <end position="142"/>
    </location>
</feature>
<feature type="region of interest" description="Disordered" evidence="1">
    <location>
        <begin position="57"/>
        <end position="82"/>
    </location>
</feature>
<dbReference type="EMBL" id="FZOT01000001">
    <property type="protein sequence ID" value="SNS14641.1"/>
    <property type="molecule type" value="Genomic_DNA"/>
</dbReference>
<keyword evidence="3" id="KW-1185">Reference proteome</keyword>
<dbReference type="RefSeq" id="WP_143131099.1">
    <property type="nucleotide sequence ID" value="NZ_FZOT01000001.1"/>
</dbReference>
<gene>
    <name evidence="2" type="ORF">SAMN06265795_101234</name>
</gene>
<feature type="compositionally biased region" description="Basic and acidic residues" evidence="1">
    <location>
        <begin position="131"/>
        <end position="142"/>
    </location>
</feature>
<evidence type="ECO:0000313" key="3">
    <source>
        <dbReference type="Proteomes" id="UP000198284"/>
    </source>
</evidence>
<protein>
    <submittedName>
        <fullName evidence="2">Uncharacterized protein</fullName>
    </submittedName>
</protein>
<proteinExistence type="predicted"/>
<dbReference type="Proteomes" id="UP000198284">
    <property type="component" value="Unassembled WGS sequence"/>
</dbReference>